<organism evidence="1 2">
    <name type="scientific">Cymbomonas tetramitiformis</name>
    <dbReference type="NCBI Taxonomy" id="36881"/>
    <lineage>
        <taxon>Eukaryota</taxon>
        <taxon>Viridiplantae</taxon>
        <taxon>Chlorophyta</taxon>
        <taxon>Pyramimonadophyceae</taxon>
        <taxon>Pyramimonadales</taxon>
        <taxon>Pyramimonadaceae</taxon>
        <taxon>Cymbomonas</taxon>
    </lineage>
</organism>
<dbReference type="InterPro" id="IPR036188">
    <property type="entry name" value="FAD/NAD-bd_sf"/>
</dbReference>
<reference evidence="1 2" key="1">
    <citation type="journal article" date="2015" name="Genome Biol. Evol.">
        <title>Comparative Genomics of a Bacterivorous Green Alga Reveals Evolutionary Causalities and Consequences of Phago-Mixotrophic Mode of Nutrition.</title>
        <authorList>
            <person name="Burns J.A."/>
            <person name="Paasch A."/>
            <person name="Narechania A."/>
            <person name="Kim E."/>
        </authorList>
    </citation>
    <scope>NUCLEOTIDE SEQUENCE [LARGE SCALE GENOMIC DNA]</scope>
    <source>
        <strain evidence="1 2">PLY_AMNH</strain>
    </source>
</reference>
<protein>
    <submittedName>
        <fullName evidence="1">Uncharacterized protein</fullName>
    </submittedName>
</protein>
<dbReference type="Proteomes" id="UP001190700">
    <property type="component" value="Unassembled WGS sequence"/>
</dbReference>
<gene>
    <name evidence="1" type="ORF">CYMTET_33830</name>
</gene>
<dbReference type="PANTHER" id="PTHR32098:SF5">
    <property type="entry name" value="LYCOPENE BETA_EPSILON CYCLASE PROTEIN"/>
    <property type="match status" value="1"/>
</dbReference>
<evidence type="ECO:0000313" key="2">
    <source>
        <dbReference type="Proteomes" id="UP001190700"/>
    </source>
</evidence>
<dbReference type="AlphaFoldDB" id="A0AAE0FCE2"/>
<dbReference type="SUPFAM" id="SSF51905">
    <property type="entry name" value="FAD/NAD(P)-binding domain"/>
    <property type="match status" value="1"/>
</dbReference>
<proteinExistence type="predicted"/>
<accession>A0AAE0FCE2</accession>
<dbReference type="EMBL" id="LGRX02021075">
    <property type="protein sequence ID" value="KAK3257070.1"/>
    <property type="molecule type" value="Genomic_DNA"/>
</dbReference>
<evidence type="ECO:0000313" key="1">
    <source>
        <dbReference type="EMBL" id="KAK3257070.1"/>
    </source>
</evidence>
<sequence>GVSPARLVATAKRNFESSGGRVLERSDLVGITVHPDCASLQLRGPEGEDRSLKAKLVLDCMGNASPIVRQLRWGRQPDGVCLVVGTCARGFPDNSTGDVIYTNTDISDYRQTFWEAFPAGSGPTDRTTYMFTYLDAHPDRPSLTRLLDEYWDAMPQYQNVKLEDLEVLRCLFGWFPTYKESPLAPGFDRVMQVPPVQTPRARHCVPSAKSGVATRLQRAASAGDLTAIVAVPGTAAGAPGDLTAIVAAPATAAGAPEISPPLWQRQERLLERQEISPPLWQCQERLLERREIS</sequence>
<feature type="non-terminal residue" evidence="1">
    <location>
        <position position="293"/>
    </location>
</feature>
<comment type="caution">
    <text evidence="1">The sequence shown here is derived from an EMBL/GenBank/DDBJ whole genome shotgun (WGS) entry which is preliminary data.</text>
</comment>
<dbReference type="PANTHER" id="PTHR32098">
    <property type="entry name" value="LYCOPENE BETA/EPSILON CYCLASE PROTEIN"/>
    <property type="match status" value="1"/>
</dbReference>
<feature type="non-terminal residue" evidence="1">
    <location>
        <position position="1"/>
    </location>
</feature>
<keyword evidence="2" id="KW-1185">Reference proteome</keyword>
<name>A0AAE0FCE2_9CHLO</name>